<dbReference type="PANTHER" id="PTHR34136">
    <property type="match status" value="1"/>
</dbReference>
<dbReference type="CDD" id="cd06533">
    <property type="entry name" value="Glyco_transf_WecG_TagA"/>
    <property type="match status" value="1"/>
</dbReference>
<keyword evidence="2 3" id="KW-0808">Transferase</keyword>
<accession>A0A1H3XPM4</accession>
<dbReference type="RefSeq" id="WP_010259466.1">
    <property type="nucleotide sequence ID" value="NZ_CAEG01000001.1"/>
</dbReference>
<evidence type="ECO:0000256" key="2">
    <source>
        <dbReference type="ARBA" id="ARBA00022679"/>
    </source>
</evidence>
<organism evidence="3 4">
    <name type="scientific">Alistipes timonensis JC136</name>
    <dbReference type="NCBI Taxonomy" id="1033731"/>
    <lineage>
        <taxon>Bacteria</taxon>
        <taxon>Pseudomonadati</taxon>
        <taxon>Bacteroidota</taxon>
        <taxon>Bacteroidia</taxon>
        <taxon>Bacteroidales</taxon>
        <taxon>Rikenellaceae</taxon>
        <taxon>Alistipes</taxon>
    </lineage>
</organism>
<evidence type="ECO:0000256" key="1">
    <source>
        <dbReference type="ARBA" id="ARBA00022676"/>
    </source>
</evidence>
<gene>
    <name evidence="3" type="ORF">SAMN05444145_101267</name>
</gene>
<dbReference type="EMBL" id="FNRI01000001">
    <property type="protein sequence ID" value="SEA00544.1"/>
    <property type="molecule type" value="Genomic_DNA"/>
</dbReference>
<dbReference type="GO" id="GO:0016758">
    <property type="term" value="F:hexosyltransferase activity"/>
    <property type="evidence" value="ECO:0007669"/>
    <property type="project" value="TreeGrafter"/>
</dbReference>
<name>A0A1H3XPM4_9BACT</name>
<dbReference type="STRING" id="1033731.SAMN05444145_101267"/>
<dbReference type="InterPro" id="IPR004629">
    <property type="entry name" value="WecG_TagA_CpsF"/>
</dbReference>
<keyword evidence="1" id="KW-0328">Glycosyltransferase</keyword>
<evidence type="ECO:0000313" key="3">
    <source>
        <dbReference type="EMBL" id="SEA00544.1"/>
    </source>
</evidence>
<dbReference type="OrthoDB" id="9771846at2"/>
<protein>
    <submittedName>
        <fullName evidence="3">N-acetylglucosaminyldiphosphoundecaprenol N-acetyl-beta-D-mannosaminyltransferase</fullName>
    </submittedName>
</protein>
<reference evidence="3 4" key="1">
    <citation type="submission" date="2016-10" db="EMBL/GenBank/DDBJ databases">
        <authorList>
            <person name="de Groot N.N."/>
        </authorList>
    </citation>
    <scope>NUCLEOTIDE SEQUENCE [LARGE SCALE GENOMIC DNA]</scope>
    <source>
        <strain evidence="3 4">DSM 25383</strain>
    </source>
</reference>
<keyword evidence="4" id="KW-1185">Reference proteome</keyword>
<sequence length="249" mass="29080">MNNYFNLNYEFDKQAVANHIDDQLDRNAPNYICVADGVILNTANRNPEYLKVVNGGMFSICDSSYVPLYIRWIYGKRYEQYCGSQIFMDIIRSHKYRMIFMGTSQAILDGLKANLQKENTDVVNMQFVELPFRQVEEFDYPGIARIIETDGADIIWIALGAPKQEIFMSRLKPYLHHGVMIAVGAAFKFFSGTEVSRAPQWMIRCHLEFVHRIFKEPRKQLSRCIGILGSLPRLLWQEWRRKRHSVHTC</sequence>
<dbReference type="NCBIfam" id="TIGR00696">
    <property type="entry name" value="wecG_tagA_cpsF"/>
    <property type="match status" value="1"/>
</dbReference>
<dbReference type="PANTHER" id="PTHR34136:SF1">
    <property type="entry name" value="UDP-N-ACETYL-D-MANNOSAMINURONIC ACID TRANSFERASE"/>
    <property type="match status" value="1"/>
</dbReference>
<evidence type="ECO:0000313" key="4">
    <source>
        <dbReference type="Proteomes" id="UP000183253"/>
    </source>
</evidence>
<dbReference type="AlphaFoldDB" id="A0A1H3XPM4"/>
<dbReference type="Pfam" id="PF03808">
    <property type="entry name" value="Glyco_tran_WecG"/>
    <property type="match status" value="1"/>
</dbReference>
<dbReference type="Proteomes" id="UP000183253">
    <property type="component" value="Unassembled WGS sequence"/>
</dbReference>
<proteinExistence type="predicted"/>